<organism evidence="5 6">
    <name type="scientific">Butyricicoccus porcorum</name>
    <dbReference type="NCBI Taxonomy" id="1945634"/>
    <lineage>
        <taxon>Bacteria</taxon>
        <taxon>Bacillati</taxon>
        <taxon>Bacillota</taxon>
        <taxon>Clostridia</taxon>
        <taxon>Eubacteriales</taxon>
        <taxon>Butyricicoccaceae</taxon>
        <taxon>Butyricicoccus</taxon>
    </lineage>
</organism>
<dbReference type="AlphaFoldDB" id="A0A252F2T4"/>
<dbReference type="PANTHER" id="PTHR42840:SF3">
    <property type="entry name" value="BINDING ROSSMANN FOLD OXIDOREDUCTASE, PUTATIVE (AFU_ORTHOLOGUE AFUA_2G10240)-RELATED"/>
    <property type="match status" value="1"/>
</dbReference>
<dbReference type="InterPro" id="IPR000683">
    <property type="entry name" value="Gfo/Idh/MocA-like_OxRdtase_N"/>
</dbReference>
<dbReference type="Proteomes" id="UP000194903">
    <property type="component" value="Unassembled WGS sequence"/>
</dbReference>
<dbReference type="InterPro" id="IPR055170">
    <property type="entry name" value="GFO_IDH_MocA-like_dom"/>
</dbReference>
<dbReference type="PANTHER" id="PTHR42840">
    <property type="entry name" value="NAD(P)-BINDING ROSSMANN-FOLD SUPERFAMILY PROTEIN-RELATED"/>
    <property type="match status" value="1"/>
</dbReference>
<sequence length="338" mass="37566">MKKLKIGIIGVGRLGYEHACNIANRVPGSELVAICDGNFARAKEVAEELGVTAVYSDPKEMCANPEVEAVAIVTNTASHVEMIQIAMDAGKHVFCEKPLADTVEKCKEAEKIIESHPELIFMLGFMRRYDHSYQVAKQKMENGDIGDVILVRCYSQDPISIIQGTLEYAPRSGGQFIDMSIHDIDLIRWLTGSEPKKLWAIGGCFEFKQYKDWDDGDNVSCLMQCENDAMAFFFAGRAAAHGSHVETEIVGTRGTLRIAGVPASSMVEVMSEHGVCRECYQDFVTRWHDAYITEMEEFCDCVAKGRQGSPNVYDGTASTNIAFRCKESFLKNELLTLE</sequence>
<dbReference type="RefSeq" id="WP_087020041.1">
    <property type="nucleotide sequence ID" value="NZ_NHOC01000007.1"/>
</dbReference>
<dbReference type="SUPFAM" id="SSF51735">
    <property type="entry name" value="NAD(P)-binding Rossmann-fold domains"/>
    <property type="match status" value="1"/>
</dbReference>
<dbReference type="OrthoDB" id="9783105at2"/>
<dbReference type="EMBL" id="NHOC01000007">
    <property type="protein sequence ID" value="OUM20113.1"/>
    <property type="molecule type" value="Genomic_DNA"/>
</dbReference>
<evidence type="ECO:0000313" key="5">
    <source>
        <dbReference type="EMBL" id="OUM20113.1"/>
    </source>
</evidence>
<accession>A0A252F2T4</accession>
<name>A0A252F2T4_9FIRM</name>
<dbReference type="Gene3D" id="3.40.50.720">
    <property type="entry name" value="NAD(P)-binding Rossmann-like Domain"/>
    <property type="match status" value="1"/>
</dbReference>
<feature type="domain" description="GFO/IDH/MocA-like oxidoreductase" evidence="4">
    <location>
        <begin position="133"/>
        <end position="257"/>
    </location>
</feature>
<dbReference type="SUPFAM" id="SSF55347">
    <property type="entry name" value="Glyceraldehyde-3-phosphate dehydrogenase-like, C-terminal domain"/>
    <property type="match status" value="1"/>
</dbReference>
<dbReference type="GO" id="GO:0016491">
    <property type="term" value="F:oxidoreductase activity"/>
    <property type="evidence" value="ECO:0007669"/>
    <property type="project" value="UniProtKB-KW"/>
</dbReference>
<keyword evidence="2" id="KW-0560">Oxidoreductase</keyword>
<dbReference type="Gene3D" id="3.30.360.10">
    <property type="entry name" value="Dihydrodipicolinate Reductase, domain 2"/>
    <property type="match status" value="1"/>
</dbReference>
<comment type="similarity">
    <text evidence="1">Belongs to the Gfo/Idh/MocA family.</text>
</comment>
<evidence type="ECO:0000313" key="6">
    <source>
        <dbReference type="Proteomes" id="UP000194903"/>
    </source>
</evidence>
<feature type="domain" description="Gfo/Idh/MocA-like oxidoreductase N-terminal" evidence="3">
    <location>
        <begin position="4"/>
        <end position="119"/>
    </location>
</feature>
<reference evidence="5 6" key="1">
    <citation type="submission" date="2017-05" db="EMBL/GenBank/DDBJ databases">
        <title>Butyricicoccus porcorum sp. nov. a butyrate-producing bacterium from the swine intestinal tract.</title>
        <authorList>
            <person name="Trachsel J."/>
            <person name="Humphrey S."/>
            <person name="Allen H.K."/>
        </authorList>
    </citation>
    <scope>NUCLEOTIDE SEQUENCE [LARGE SCALE GENOMIC DNA]</scope>
    <source>
        <strain evidence="5">BB10</strain>
    </source>
</reference>
<evidence type="ECO:0000256" key="2">
    <source>
        <dbReference type="ARBA" id="ARBA00023002"/>
    </source>
</evidence>
<dbReference type="GO" id="GO:0006740">
    <property type="term" value="P:NADPH regeneration"/>
    <property type="evidence" value="ECO:0007669"/>
    <property type="project" value="TreeGrafter"/>
</dbReference>
<dbReference type="Pfam" id="PF22725">
    <property type="entry name" value="GFO_IDH_MocA_C3"/>
    <property type="match status" value="1"/>
</dbReference>
<proteinExistence type="inferred from homology"/>
<evidence type="ECO:0000256" key="1">
    <source>
        <dbReference type="ARBA" id="ARBA00010928"/>
    </source>
</evidence>
<gene>
    <name evidence="5" type="ORF">CBW42_08610</name>
</gene>
<protein>
    <submittedName>
        <fullName evidence="5">Inositol 2-dehydrogenase</fullName>
    </submittedName>
</protein>
<keyword evidence="6" id="KW-1185">Reference proteome</keyword>
<evidence type="ECO:0000259" key="3">
    <source>
        <dbReference type="Pfam" id="PF01408"/>
    </source>
</evidence>
<comment type="caution">
    <text evidence="5">The sequence shown here is derived from an EMBL/GenBank/DDBJ whole genome shotgun (WGS) entry which is preliminary data.</text>
</comment>
<dbReference type="InterPro" id="IPR036291">
    <property type="entry name" value="NAD(P)-bd_dom_sf"/>
</dbReference>
<dbReference type="GO" id="GO:0005737">
    <property type="term" value="C:cytoplasm"/>
    <property type="evidence" value="ECO:0007669"/>
    <property type="project" value="TreeGrafter"/>
</dbReference>
<dbReference type="Pfam" id="PF01408">
    <property type="entry name" value="GFO_IDH_MocA"/>
    <property type="match status" value="1"/>
</dbReference>
<dbReference type="GO" id="GO:0000166">
    <property type="term" value="F:nucleotide binding"/>
    <property type="evidence" value="ECO:0007669"/>
    <property type="project" value="InterPro"/>
</dbReference>
<evidence type="ECO:0000259" key="4">
    <source>
        <dbReference type="Pfam" id="PF22725"/>
    </source>
</evidence>